<dbReference type="InterPro" id="IPR013373">
    <property type="entry name" value="Flagellin/pilin_N_arc"/>
</dbReference>
<keyword evidence="1" id="KW-0472">Membrane</keyword>
<reference evidence="2" key="1">
    <citation type="journal article" date="2020" name="mSystems">
        <title>Genome- and Community-Level Interaction Insights into Carbon Utilization and Element Cycling Functions of Hydrothermarchaeota in Hydrothermal Sediment.</title>
        <authorList>
            <person name="Zhou Z."/>
            <person name="Liu Y."/>
            <person name="Xu W."/>
            <person name="Pan J."/>
            <person name="Luo Z.H."/>
            <person name="Li M."/>
        </authorList>
    </citation>
    <scope>NUCLEOTIDE SEQUENCE [LARGE SCALE GENOMIC DNA]</scope>
    <source>
        <strain evidence="2">SpSt-123</strain>
    </source>
</reference>
<dbReference type="AlphaFoldDB" id="A0A7C1I812"/>
<keyword evidence="1" id="KW-0812">Transmembrane</keyword>
<sequence>MKAKKGISPILATVILIAVTLVIAVGVIGWVMGIWGSMGKTETLKIISGNITVYTTGTQKAELYLDVINQGTVDATIHKVVVGSKEFSPQDPITIKANGTIHTIKVDLDQSSNYSPGVSYSVTVVTTAGNQYPFVVQAVQGP</sequence>
<gene>
    <name evidence="2" type="ORF">ENO04_05610</name>
</gene>
<dbReference type="NCBIfam" id="TIGR02537">
    <property type="entry name" value="arch_flag_Nterm"/>
    <property type="match status" value="1"/>
</dbReference>
<protein>
    <recommendedName>
        <fullName evidence="3">Type IV pilin</fullName>
    </recommendedName>
</protein>
<name>A0A7C1I812_9CREN</name>
<proteinExistence type="predicted"/>
<feature type="transmembrane region" description="Helical" evidence="1">
    <location>
        <begin position="12"/>
        <end position="35"/>
    </location>
</feature>
<comment type="caution">
    <text evidence="2">The sequence shown here is derived from an EMBL/GenBank/DDBJ whole genome shotgun (WGS) entry which is preliminary data.</text>
</comment>
<dbReference type="EMBL" id="DSDY01000167">
    <property type="protein sequence ID" value="HDS11069.1"/>
    <property type="molecule type" value="Genomic_DNA"/>
</dbReference>
<evidence type="ECO:0000256" key="1">
    <source>
        <dbReference type="SAM" id="Phobius"/>
    </source>
</evidence>
<evidence type="ECO:0000313" key="2">
    <source>
        <dbReference type="EMBL" id="HDS11069.1"/>
    </source>
</evidence>
<accession>A0A7C1I812</accession>
<organism evidence="2">
    <name type="scientific">Fervidicoccus fontis</name>
    <dbReference type="NCBI Taxonomy" id="683846"/>
    <lineage>
        <taxon>Archaea</taxon>
        <taxon>Thermoproteota</taxon>
        <taxon>Thermoprotei</taxon>
        <taxon>Fervidicoccales</taxon>
        <taxon>Fervidicoccaceae</taxon>
        <taxon>Fervidicoccus</taxon>
    </lineage>
</organism>
<keyword evidence="1" id="KW-1133">Transmembrane helix</keyword>
<evidence type="ECO:0008006" key="3">
    <source>
        <dbReference type="Google" id="ProtNLM"/>
    </source>
</evidence>